<evidence type="ECO:0000313" key="3">
    <source>
        <dbReference type="Proteomes" id="UP000032024"/>
    </source>
</evidence>
<protein>
    <submittedName>
        <fullName evidence="2">Uncharacterized protein</fullName>
    </submittedName>
</protein>
<organism evidence="2 3">
    <name type="scientific">Heyndrickxia coagulans</name>
    <name type="common">Weizmannia coagulans</name>
    <dbReference type="NCBI Taxonomy" id="1398"/>
    <lineage>
        <taxon>Bacteria</taxon>
        <taxon>Bacillati</taxon>
        <taxon>Bacillota</taxon>
        <taxon>Bacilli</taxon>
        <taxon>Bacillales</taxon>
        <taxon>Bacillaceae</taxon>
        <taxon>Heyndrickxia</taxon>
    </lineage>
</organism>
<feature type="region of interest" description="Disordered" evidence="1">
    <location>
        <begin position="1"/>
        <end position="20"/>
    </location>
</feature>
<evidence type="ECO:0000256" key="1">
    <source>
        <dbReference type="SAM" id="MobiDB-lite"/>
    </source>
</evidence>
<sequence length="45" mass="4970">MRRTLHLGPKRQKAENTGPPFKRCARFMIGRGFALAETVSGVPSV</sequence>
<dbReference type="Proteomes" id="UP000032024">
    <property type="component" value="Chromosome"/>
</dbReference>
<keyword evidence="3" id="KW-1185">Reference proteome</keyword>
<feature type="compositionally biased region" description="Basic residues" evidence="1">
    <location>
        <begin position="1"/>
        <end position="11"/>
    </location>
</feature>
<reference evidence="3" key="1">
    <citation type="submission" date="2015-01" db="EMBL/GenBank/DDBJ databases">
        <title>Comparative genome analysis of Bacillus coagulans HM-08, Clostridium butyricum HM-68, Bacillus subtilis HM-66 and Bacillus paralicheniformis BL-09.</title>
        <authorList>
            <person name="Zhang H."/>
        </authorList>
    </citation>
    <scope>NUCLEOTIDE SEQUENCE [LARGE SCALE GENOMIC DNA]</scope>
    <source>
        <strain evidence="3">HM-08</strain>
    </source>
</reference>
<proteinExistence type="predicted"/>
<evidence type="ECO:0000313" key="2">
    <source>
        <dbReference type="EMBL" id="AJO22939.1"/>
    </source>
</evidence>
<accession>A0AAN0T6V4</accession>
<name>A0AAN0T6V4_HEYCO</name>
<gene>
    <name evidence="2" type="ORF">SB48_HM08orf03388</name>
</gene>
<dbReference type="EMBL" id="CP010525">
    <property type="protein sequence ID" value="AJO22939.1"/>
    <property type="molecule type" value="Genomic_DNA"/>
</dbReference>
<dbReference type="AlphaFoldDB" id="A0AAN0T6V4"/>